<dbReference type="PANTHER" id="PTHR31389:SF4">
    <property type="entry name" value="LD39211P"/>
    <property type="match status" value="1"/>
</dbReference>
<keyword evidence="3" id="KW-1185">Reference proteome</keyword>
<proteinExistence type="predicted"/>
<keyword evidence="1" id="KW-1133">Transmembrane helix</keyword>
<dbReference type="InterPro" id="IPR012444">
    <property type="entry name" value="DUF1647"/>
</dbReference>
<keyword evidence="1" id="KW-0812">Transmembrane</keyword>
<dbReference type="Pfam" id="PF07801">
    <property type="entry name" value="DUF1647"/>
    <property type="match status" value="1"/>
</dbReference>
<organism evidence="2 3">
    <name type="scientific">Pristionchus mayeri</name>
    <dbReference type="NCBI Taxonomy" id="1317129"/>
    <lineage>
        <taxon>Eukaryota</taxon>
        <taxon>Metazoa</taxon>
        <taxon>Ecdysozoa</taxon>
        <taxon>Nematoda</taxon>
        <taxon>Chromadorea</taxon>
        <taxon>Rhabditida</taxon>
        <taxon>Rhabditina</taxon>
        <taxon>Diplogasteromorpha</taxon>
        <taxon>Diplogasteroidea</taxon>
        <taxon>Neodiplogasteridae</taxon>
        <taxon>Pristionchus</taxon>
    </lineage>
</organism>
<evidence type="ECO:0000256" key="1">
    <source>
        <dbReference type="SAM" id="Phobius"/>
    </source>
</evidence>
<evidence type="ECO:0000313" key="2">
    <source>
        <dbReference type="EMBL" id="GMR60271.1"/>
    </source>
</evidence>
<reference evidence="3" key="1">
    <citation type="submission" date="2022-10" db="EMBL/GenBank/DDBJ databases">
        <title>Genome assembly of Pristionchus species.</title>
        <authorList>
            <person name="Yoshida K."/>
            <person name="Sommer R.J."/>
        </authorList>
    </citation>
    <scope>NUCLEOTIDE SEQUENCE [LARGE SCALE GENOMIC DNA]</scope>
    <source>
        <strain evidence="3">RS5460</strain>
    </source>
</reference>
<sequence>MKNRQGGLIILLSRVVFVSFFLICLWFFVLQFGSISASRFNLRFQYEVSDPLAELPSLMEEENATLTDCQCRTSDGTVVEMCYRLPENPEIRGMKFSCDHVKYLEGLDLLNRRDTLVVDDTLEYTVIVTAASADFFHHVARLIDRSRKVHPDIRVIVYNLGMTPQQTFDLYSICNIDVRELDFLAYEPHLRNLHEFRWKPIIIAEALRQHDSFWYWDSSVVPTIGHFDRVADLIRCRDRQKFYSGPVPSVEDRDRREEMDDIPSGFDEAVHARNVEECKKYPYLLHSFTGHGIFAATHKDMYKYLPTNDGEIRKKKAKMFEAGLAYIVRRDEVLNDIVKWYVLCALEKDCMAPHNSMPACFFEGHTQYEEWAGCHRYDQSALNILLANVNHYDRHYYTSDIVDFFRIEREYDQDEEIDMASLACNVPMLVNNI</sequence>
<dbReference type="AlphaFoldDB" id="A0AAN5IF00"/>
<accession>A0AAN5IF00</accession>
<evidence type="ECO:0000313" key="3">
    <source>
        <dbReference type="Proteomes" id="UP001328107"/>
    </source>
</evidence>
<comment type="caution">
    <text evidence="2">The sequence shown here is derived from an EMBL/GenBank/DDBJ whole genome shotgun (WGS) entry which is preliminary data.</text>
</comment>
<dbReference type="PANTHER" id="PTHR31389">
    <property type="entry name" value="LD39211P"/>
    <property type="match status" value="1"/>
</dbReference>
<name>A0AAN5IF00_9BILA</name>
<dbReference type="EMBL" id="BTRK01000006">
    <property type="protein sequence ID" value="GMR60271.1"/>
    <property type="molecule type" value="Genomic_DNA"/>
</dbReference>
<feature type="transmembrane region" description="Helical" evidence="1">
    <location>
        <begin position="7"/>
        <end position="29"/>
    </location>
</feature>
<protein>
    <submittedName>
        <fullName evidence="2">Uncharacterized protein</fullName>
    </submittedName>
</protein>
<gene>
    <name evidence="2" type="ORF">PMAYCL1PPCAC_30466</name>
</gene>
<keyword evidence="1" id="KW-0472">Membrane</keyword>
<dbReference type="Proteomes" id="UP001328107">
    <property type="component" value="Unassembled WGS sequence"/>
</dbReference>